<reference evidence="8" key="1">
    <citation type="submission" date="2024-02" db="EMBL/GenBank/DDBJ databases">
        <authorList>
            <consortium name="ELIXIR-Norway"/>
            <consortium name="Elixir Norway"/>
        </authorList>
    </citation>
    <scope>NUCLEOTIDE SEQUENCE</scope>
</reference>
<keyword evidence="9" id="KW-1185">Reference proteome</keyword>
<dbReference type="SUPFAM" id="SSF118290">
    <property type="entry name" value="WRKY DNA-binding domain"/>
    <property type="match status" value="1"/>
</dbReference>
<keyword evidence="5" id="KW-0539">Nucleus</keyword>
<feature type="compositionally biased region" description="Basic residues" evidence="6">
    <location>
        <begin position="279"/>
        <end position="289"/>
    </location>
</feature>
<keyword evidence="2" id="KW-0805">Transcription regulation</keyword>
<protein>
    <recommendedName>
        <fullName evidence="7">WRKY domain-containing protein</fullName>
    </recommendedName>
</protein>
<feature type="compositionally biased region" description="Polar residues" evidence="6">
    <location>
        <begin position="257"/>
        <end position="266"/>
    </location>
</feature>
<feature type="region of interest" description="Disordered" evidence="6">
    <location>
        <begin position="164"/>
        <end position="289"/>
    </location>
</feature>
<dbReference type="InterPro" id="IPR044810">
    <property type="entry name" value="WRKY_plant"/>
</dbReference>
<feature type="compositionally biased region" description="Polar residues" evidence="6">
    <location>
        <begin position="184"/>
        <end position="207"/>
    </location>
</feature>
<feature type="domain" description="WRKY" evidence="7">
    <location>
        <begin position="302"/>
        <end position="368"/>
    </location>
</feature>
<dbReference type="InterPro" id="IPR018872">
    <property type="entry name" value="Zn-cluster-dom"/>
</dbReference>
<dbReference type="Pfam" id="PF10533">
    <property type="entry name" value="Plant_zn_clust"/>
    <property type="match status" value="1"/>
</dbReference>
<feature type="region of interest" description="Disordered" evidence="6">
    <location>
        <begin position="361"/>
        <end position="380"/>
    </location>
</feature>
<dbReference type="SMART" id="SM00774">
    <property type="entry name" value="WRKY"/>
    <property type="match status" value="1"/>
</dbReference>
<dbReference type="Proteomes" id="UP001497512">
    <property type="component" value="Chromosome 4"/>
</dbReference>
<dbReference type="InterPro" id="IPR003657">
    <property type="entry name" value="WRKY_dom"/>
</dbReference>
<evidence type="ECO:0000259" key="7">
    <source>
        <dbReference type="PROSITE" id="PS50811"/>
    </source>
</evidence>
<evidence type="ECO:0000256" key="6">
    <source>
        <dbReference type="SAM" id="MobiDB-lite"/>
    </source>
</evidence>
<feature type="compositionally biased region" description="Polar residues" evidence="6">
    <location>
        <begin position="216"/>
        <end position="232"/>
    </location>
</feature>
<dbReference type="EMBL" id="OZ019896">
    <property type="protein sequence ID" value="CAK9222868.1"/>
    <property type="molecule type" value="Genomic_DNA"/>
</dbReference>
<dbReference type="PROSITE" id="PS50811">
    <property type="entry name" value="WRKY"/>
    <property type="match status" value="1"/>
</dbReference>
<dbReference type="PANTHER" id="PTHR31282">
    <property type="entry name" value="WRKY TRANSCRIPTION FACTOR 21-RELATED"/>
    <property type="match status" value="1"/>
</dbReference>
<keyword evidence="4" id="KW-0804">Transcription</keyword>
<proteinExistence type="predicted"/>
<dbReference type="InterPro" id="IPR036576">
    <property type="entry name" value="WRKY_dom_sf"/>
</dbReference>
<sequence>MQMCKNCSPFKNSNHCFLFGLIPVPSNPTIRFTHLFSFPFSLHSFFHPIISTGNEMEDLEYSNLGKRDRDYEVQEAARTGIDNARKLLHILSHQQRSQLGDEESDAAAGVAVSKFQKVVSLLSRTGHARFKRAPTNPTISGYEYHVAPVGFVPVLPSPTEIISFGKQHQQESSRSALMQEKASRSSQVDNSMSSGPPLSTTTKSGFSVVSMDGSRATDNNLQKQQQQTSSALSPAALEPRAQAGGGHHHAAAGNNNKKSSGITSDDNGGAKSSCASVGRCHRSKRRKLRVKRTIKVPAISSKLADIPPDDYSWRKYGQKPIKGSPHPRGYYKCSSMRNCPARKHVERSVEDSSMLIVTYEGEHSHSHTPSTTSTVLTVQS</sequence>
<keyword evidence="3" id="KW-0238">DNA-binding</keyword>
<evidence type="ECO:0000313" key="9">
    <source>
        <dbReference type="Proteomes" id="UP001497512"/>
    </source>
</evidence>
<gene>
    <name evidence="8" type="ORF">CSSPTR1EN2_LOCUS16487</name>
</gene>
<organism evidence="8 9">
    <name type="scientific">Sphagnum troendelagicum</name>
    <dbReference type="NCBI Taxonomy" id="128251"/>
    <lineage>
        <taxon>Eukaryota</taxon>
        <taxon>Viridiplantae</taxon>
        <taxon>Streptophyta</taxon>
        <taxon>Embryophyta</taxon>
        <taxon>Bryophyta</taxon>
        <taxon>Sphagnophytina</taxon>
        <taxon>Sphagnopsida</taxon>
        <taxon>Sphagnales</taxon>
        <taxon>Sphagnaceae</taxon>
        <taxon>Sphagnum</taxon>
    </lineage>
</organism>
<evidence type="ECO:0000256" key="1">
    <source>
        <dbReference type="ARBA" id="ARBA00004123"/>
    </source>
</evidence>
<dbReference type="Gene3D" id="2.20.25.80">
    <property type="entry name" value="WRKY domain"/>
    <property type="match status" value="1"/>
</dbReference>
<feature type="compositionally biased region" description="Polar residues" evidence="6">
    <location>
        <begin position="166"/>
        <end position="176"/>
    </location>
</feature>
<comment type="subcellular location">
    <subcellularLocation>
        <location evidence="1">Nucleus</location>
    </subcellularLocation>
</comment>
<name>A0ABP0UN68_9BRYO</name>
<evidence type="ECO:0000256" key="5">
    <source>
        <dbReference type="ARBA" id="ARBA00023242"/>
    </source>
</evidence>
<evidence type="ECO:0000256" key="3">
    <source>
        <dbReference type="ARBA" id="ARBA00023125"/>
    </source>
</evidence>
<accession>A0ABP0UN68</accession>
<evidence type="ECO:0000313" key="8">
    <source>
        <dbReference type="EMBL" id="CAK9222868.1"/>
    </source>
</evidence>
<evidence type="ECO:0000256" key="2">
    <source>
        <dbReference type="ARBA" id="ARBA00023015"/>
    </source>
</evidence>
<evidence type="ECO:0000256" key="4">
    <source>
        <dbReference type="ARBA" id="ARBA00023163"/>
    </source>
</evidence>
<dbReference type="Pfam" id="PF03106">
    <property type="entry name" value="WRKY"/>
    <property type="match status" value="1"/>
</dbReference>